<protein>
    <recommendedName>
        <fullName evidence="1">Helix-turn-helix domain-containing protein</fullName>
    </recommendedName>
</protein>
<evidence type="ECO:0000313" key="2">
    <source>
        <dbReference type="EMBL" id="OOE06989.1"/>
    </source>
</evidence>
<dbReference type="Proteomes" id="UP000188597">
    <property type="component" value="Unassembled WGS sequence"/>
</dbReference>
<reference evidence="2 3" key="1">
    <citation type="submission" date="2016-11" db="EMBL/GenBank/DDBJ databases">
        <authorList>
            <person name="Jaros S."/>
            <person name="Januszkiewicz K."/>
            <person name="Wedrychowicz H."/>
        </authorList>
    </citation>
    <scope>NUCLEOTIDE SEQUENCE [LARGE SCALE GENOMIC DNA]</scope>
    <source>
        <strain evidence="2 3">Con a/3</strain>
    </source>
</reference>
<dbReference type="AlphaFoldDB" id="A0A1V3FZF8"/>
<dbReference type="InterPro" id="IPR041657">
    <property type="entry name" value="HTH_17"/>
</dbReference>
<feature type="domain" description="Helix-turn-helix" evidence="1">
    <location>
        <begin position="5"/>
        <end position="57"/>
    </location>
</feature>
<gene>
    <name evidence="2" type="ORF">UN64_19660</name>
</gene>
<evidence type="ECO:0000259" key="1">
    <source>
        <dbReference type="Pfam" id="PF12728"/>
    </source>
</evidence>
<name>A0A1V3FZF8_9BACL</name>
<dbReference type="Pfam" id="PF12728">
    <property type="entry name" value="HTH_17"/>
    <property type="match status" value="1"/>
</dbReference>
<comment type="caution">
    <text evidence="2">The sequence shown here is derived from an EMBL/GenBank/DDBJ whole genome shotgun (WGS) entry which is preliminary data.</text>
</comment>
<evidence type="ECO:0000313" key="3">
    <source>
        <dbReference type="Proteomes" id="UP000188597"/>
    </source>
</evidence>
<dbReference type="EMBL" id="MQMF01000015">
    <property type="protein sequence ID" value="OOE06989.1"/>
    <property type="molecule type" value="Genomic_DNA"/>
</dbReference>
<dbReference type="OrthoDB" id="9805928at2"/>
<accession>A0A1V3FZF8</accession>
<organism evidence="2 3">
    <name type="scientific">Fictibacillus arsenicus</name>
    <dbReference type="NCBI Taxonomy" id="255247"/>
    <lineage>
        <taxon>Bacteria</taxon>
        <taxon>Bacillati</taxon>
        <taxon>Bacillota</taxon>
        <taxon>Bacilli</taxon>
        <taxon>Bacillales</taxon>
        <taxon>Fictibacillaceae</taxon>
        <taxon>Fictibacillus</taxon>
    </lineage>
</organism>
<dbReference type="RefSeq" id="WP_077365927.1">
    <property type="nucleotide sequence ID" value="NZ_MQMF01000015.1"/>
</dbReference>
<proteinExistence type="predicted"/>
<sequence>MPTRLLTVREAAALLAEHPDTTRQRLREGQLRGVKKSNGPRARWHVTEAAVAAFIARSTR</sequence>